<feature type="compositionally biased region" description="Polar residues" evidence="1">
    <location>
        <begin position="10"/>
        <end position="24"/>
    </location>
</feature>
<dbReference type="Proteomes" id="UP001159200">
    <property type="component" value="Unassembled WGS sequence"/>
</dbReference>
<dbReference type="RefSeq" id="WP_280562300.1">
    <property type="nucleotide sequence ID" value="NZ_JAROYJ010000013.1"/>
</dbReference>
<name>A0ABT6J4I0_9STAP</name>
<comment type="caution">
    <text evidence="2">The sequence shown here is derived from an EMBL/GenBank/DDBJ whole genome shotgun (WGS) entry which is preliminary data.</text>
</comment>
<sequence>MAEKDKNKDAMTTSEAGQKGGETTSQEHDKEFYEDIDQKGGKSNSQNKRNNK</sequence>
<feature type="compositionally biased region" description="Polar residues" evidence="1">
    <location>
        <begin position="41"/>
        <end position="52"/>
    </location>
</feature>
<feature type="compositionally biased region" description="Basic and acidic residues" evidence="1">
    <location>
        <begin position="25"/>
        <end position="40"/>
    </location>
</feature>
<evidence type="ECO:0000313" key="3">
    <source>
        <dbReference type="Proteomes" id="UP001159200"/>
    </source>
</evidence>
<gene>
    <name evidence="2" type="ORF">P5X59_12300</name>
</gene>
<feature type="region of interest" description="Disordered" evidence="1">
    <location>
        <begin position="1"/>
        <end position="52"/>
    </location>
</feature>
<organism evidence="2 3">
    <name type="scientific">Staphylococcus cohnii</name>
    <dbReference type="NCBI Taxonomy" id="29382"/>
    <lineage>
        <taxon>Bacteria</taxon>
        <taxon>Bacillati</taxon>
        <taxon>Bacillota</taxon>
        <taxon>Bacilli</taxon>
        <taxon>Bacillales</taxon>
        <taxon>Staphylococcaceae</taxon>
        <taxon>Staphylococcus</taxon>
        <taxon>Staphylococcus cohnii species complex</taxon>
    </lineage>
</organism>
<reference evidence="2 3" key="1">
    <citation type="submission" date="2023-03" db="EMBL/GenBank/DDBJ databases">
        <title>Bacterial isolates from washroom surfaces on a university campus.</title>
        <authorList>
            <person name="Holman D.B."/>
            <person name="Gzyl K.E."/>
            <person name="Taheri A.E."/>
        </authorList>
    </citation>
    <scope>NUCLEOTIDE SEQUENCE [LARGE SCALE GENOMIC DNA]</scope>
    <source>
        <strain evidence="2 3">RD01</strain>
    </source>
</reference>
<proteinExistence type="predicted"/>
<evidence type="ECO:0000256" key="1">
    <source>
        <dbReference type="SAM" id="MobiDB-lite"/>
    </source>
</evidence>
<dbReference type="EMBL" id="JAROYR010000026">
    <property type="protein sequence ID" value="MDH5159058.1"/>
    <property type="molecule type" value="Genomic_DNA"/>
</dbReference>
<keyword evidence="3" id="KW-1185">Reference proteome</keyword>
<accession>A0ABT6J4I0</accession>
<evidence type="ECO:0000313" key="2">
    <source>
        <dbReference type="EMBL" id="MDH5159058.1"/>
    </source>
</evidence>
<protein>
    <submittedName>
        <fullName evidence="2">General stress protein B</fullName>
    </submittedName>
</protein>